<gene>
    <name evidence="1" type="ORF">K2173_008109</name>
</gene>
<dbReference type="Proteomes" id="UP001159364">
    <property type="component" value="Linkage Group LG12"/>
</dbReference>
<accession>A0AAV8S9D4</accession>
<comment type="caution">
    <text evidence="1">The sequence shown here is derived from an EMBL/GenBank/DDBJ whole genome shotgun (WGS) entry which is preliminary data.</text>
</comment>
<organism evidence="1 2">
    <name type="scientific">Erythroxylum novogranatense</name>
    <dbReference type="NCBI Taxonomy" id="1862640"/>
    <lineage>
        <taxon>Eukaryota</taxon>
        <taxon>Viridiplantae</taxon>
        <taxon>Streptophyta</taxon>
        <taxon>Embryophyta</taxon>
        <taxon>Tracheophyta</taxon>
        <taxon>Spermatophyta</taxon>
        <taxon>Magnoliopsida</taxon>
        <taxon>eudicotyledons</taxon>
        <taxon>Gunneridae</taxon>
        <taxon>Pentapetalae</taxon>
        <taxon>rosids</taxon>
        <taxon>fabids</taxon>
        <taxon>Malpighiales</taxon>
        <taxon>Erythroxylaceae</taxon>
        <taxon>Erythroxylum</taxon>
    </lineage>
</organism>
<sequence length="108" mass="12428">MEAYKYSYEDFGMSVSYSTKKTSFSDWVFEEPNLVDVSDLNVEDDLGWESIDMSFGALNLNDDDDEAPLNDEDFVPNDRLGSILIQWYPSIVIELDFNFSSSFNFTCI</sequence>
<proteinExistence type="predicted"/>
<evidence type="ECO:0000313" key="1">
    <source>
        <dbReference type="EMBL" id="KAJ8748664.1"/>
    </source>
</evidence>
<evidence type="ECO:0000313" key="2">
    <source>
        <dbReference type="Proteomes" id="UP001159364"/>
    </source>
</evidence>
<protein>
    <submittedName>
        <fullName evidence="1">Uncharacterized protein</fullName>
    </submittedName>
</protein>
<dbReference type="EMBL" id="JAIWQS010000012">
    <property type="protein sequence ID" value="KAJ8748664.1"/>
    <property type="molecule type" value="Genomic_DNA"/>
</dbReference>
<keyword evidence="2" id="KW-1185">Reference proteome</keyword>
<dbReference type="AlphaFoldDB" id="A0AAV8S9D4"/>
<reference evidence="1 2" key="1">
    <citation type="submission" date="2021-09" db="EMBL/GenBank/DDBJ databases">
        <title>Genomic insights and catalytic innovation underlie evolution of tropane alkaloids biosynthesis.</title>
        <authorList>
            <person name="Wang Y.-J."/>
            <person name="Tian T."/>
            <person name="Huang J.-P."/>
            <person name="Huang S.-X."/>
        </authorList>
    </citation>
    <scope>NUCLEOTIDE SEQUENCE [LARGE SCALE GENOMIC DNA]</scope>
    <source>
        <strain evidence="1">KIB-2018</strain>
        <tissue evidence="1">Leaf</tissue>
    </source>
</reference>
<name>A0AAV8S9D4_9ROSI</name>